<dbReference type="InterPro" id="IPR038404">
    <property type="entry name" value="TRAP_DctP_sf"/>
</dbReference>
<dbReference type="Proteomes" id="UP000215896">
    <property type="component" value="Unassembled WGS sequence"/>
</dbReference>
<dbReference type="EMBL" id="NMVO01000012">
    <property type="protein sequence ID" value="OYO14792.1"/>
    <property type="molecule type" value="Genomic_DNA"/>
</dbReference>
<name>A0A255GH88_9ACTN</name>
<dbReference type="AlphaFoldDB" id="A0A255GH88"/>
<organism evidence="2 3">
    <name type="scientific">Enemella evansiae</name>
    <dbReference type="NCBI Taxonomy" id="2016499"/>
    <lineage>
        <taxon>Bacteria</taxon>
        <taxon>Bacillati</taxon>
        <taxon>Actinomycetota</taxon>
        <taxon>Actinomycetes</taxon>
        <taxon>Propionibacteriales</taxon>
        <taxon>Propionibacteriaceae</taxon>
        <taxon>Enemella</taxon>
    </lineage>
</organism>
<dbReference type="InterPro" id="IPR018389">
    <property type="entry name" value="DctP_fam"/>
</dbReference>
<sequence length="301" mass="33362">MFRDRLKQKAPWITIDYRGGPEVIPPSQMVEGVSSGAFDGAHIPGDYYSGQLPAVDLQRFTPFTPTQERENGVAKLYEDIHRPLGVQYVGHTHSGIPQVLLLKDQIDKPDLSGKTIRTSAATTCMVKSLGGTPVDMPGGEVYTALERGVVQGTAWASVGPTSWGFEKQTKFYLSPRFYDSIANTLINQDKWDSLDEETQQAINDTMAEVEPEVFKYYQEASAKETALWNQAGMKRIEFTGADAEKILSIAYKDCLNQVDWARINQRSPEAAQLRQKFEEGYGSDLSKVVPGGVKIKGTDES</sequence>
<dbReference type="PANTHER" id="PTHR33376">
    <property type="match status" value="1"/>
</dbReference>
<dbReference type="OrthoDB" id="9815946at2"/>
<protein>
    <submittedName>
        <fullName evidence="2">Uncharacterized protein</fullName>
    </submittedName>
</protein>
<evidence type="ECO:0000256" key="1">
    <source>
        <dbReference type="ARBA" id="ARBA00022729"/>
    </source>
</evidence>
<reference evidence="2 3" key="1">
    <citation type="submission" date="2017-07" db="EMBL/GenBank/DDBJ databases">
        <title>Draft whole genome sequences of clinical Proprionibacteriaceae strains.</title>
        <authorList>
            <person name="Bernier A.-M."/>
            <person name="Bernard K."/>
            <person name="Domingo M.-C."/>
        </authorList>
    </citation>
    <scope>NUCLEOTIDE SEQUENCE [LARGE SCALE GENOMIC DNA]</scope>
    <source>
        <strain evidence="2 3">NML 030167</strain>
    </source>
</reference>
<dbReference type="GO" id="GO:0055085">
    <property type="term" value="P:transmembrane transport"/>
    <property type="evidence" value="ECO:0007669"/>
    <property type="project" value="InterPro"/>
</dbReference>
<keyword evidence="3" id="KW-1185">Reference proteome</keyword>
<keyword evidence="1" id="KW-0732">Signal</keyword>
<dbReference type="Pfam" id="PF03480">
    <property type="entry name" value="DctP"/>
    <property type="match status" value="1"/>
</dbReference>
<gene>
    <name evidence="2" type="ORF">CGZ94_06720</name>
</gene>
<evidence type="ECO:0000313" key="3">
    <source>
        <dbReference type="Proteomes" id="UP000215896"/>
    </source>
</evidence>
<evidence type="ECO:0000313" key="2">
    <source>
        <dbReference type="EMBL" id="OYO14792.1"/>
    </source>
</evidence>
<dbReference type="PANTHER" id="PTHR33376:SF5">
    <property type="entry name" value="EXTRACYTOPLASMIC SOLUTE RECEPTOR PROTEIN"/>
    <property type="match status" value="1"/>
</dbReference>
<comment type="caution">
    <text evidence="2">The sequence shown here is derived from an EMBL/GenBank/DDBJ whole genome shotgun (WGS) entry which is preliminary data.</text>
</comment>
<accession>A0A255GH88</accession>
<dbReference type="Gene3D" id="3.40.190.170">
    <property type="entry name" value="Bacterial extracellular solute-binding protein, family 7"/>
    <property type="match status" value="1"/>
</dbReference>
<dbReference type="NCBIfam" id="NF037995">
    <property type="entry name" value="TRAP_S1"/>
    <property type="match status" value="1"/>
</dbReference>
<proteinExistence type="predicted"/>